<dbReference type="OrthoDB" id="6885232at2"/>
<comment type="caution">
    <text evidence="1">The sequence shown here is derived from an EMBL/GenBank/DDBJ whole genome shotgun (WGS) entry which is preliminary data.</text>
</comment>
<dbReference type="EMBL" id="QJRX01000008">
    <property type="protein sequence ID" value="PYC22046.1"/>
    <property type="molecule type" value="Genomic_DNA"/>
</dbReference>
<dbReference type="AlphaFoldDB" id="A0A2V4LVZ6"/>
<dbReference type="Pfam" id="PF03682">
    <property type="entry name" value="UPF0158"/>
    <property type="match status" value="1"/>
</dbReference>
<sequence>MRPLIIDLDELACALNTEGLDHYLDLLSGKLLLIPETDADPELEALLREEPERFLLVEPLQPGDSLALMREFLAEVIHPHAYGELQQALESRRPVRTFNHVLMHYPALLQAWQSFEAERLRELAQDWLEENELQPSTSPCAAGPRQIRW</sequence>
<dbReference type="Proteomes" id="UP000248146">
    <property type="component" value="Unassembled WGS sequence"/>
</dbReference>
<gene>
    <name evidence="1" type="ORF">DMO17_15765</name>
</gene>
<name>A0A2V4LVZ6_AQUAC</name>
<evidence type="ECO:0000313" key="1">
    <source>
        <dbReference type="EMBL" id="PYC22046.1"/>
    </source>
</evidence>
<dbReference type="InterPro" id="IPR005361">
    <property type="entry name" value="UPF0158"/>
</dbReference>
<protein>
    <submittedName>
        <fullName evidence="1">Uncharacterized protein</fullName>
    </submittedName>
</protein>
<reference evidence="1 2" key="1">
    <citation type="submission" date="2018-06" db="EMBL/GenBank/DDBJ databases">
        <title>Pseudomonas diversity within urban Lake Michigan freshwaters.</title>
        <authorList>
            <person name="Batrich M."/>
            <person name="Hatzopoulos T."/>
            <person name="Putonti C."/>
        </authorList>
    </citation>
    <scope>NUCLEOTIDE SEQUENCE [LARGE SCALE GENOMIC DNA]</scope>
    <source>
        <strain evidence="1 2">MB-090714</strain>
    </source>
</reference>
<dbReference type="RefSeq" id="WP_110683560.1">
    <property type="nucleotide sequence ID" value="NZ_QJRX01000008.1"/>
</dbReference>
<evidence type="ECO:0000313" key="2">
    <source>
        <dbReference type="Proteomes" id="UP000248146"/>
    </source>
</evidence>
<organism evidence="1 2">
    <name type="scientific">Aquipseudomonas alcaligenes</name>
    <name type="common">Pseudomonas alcaligenes</name>
    <dbReference type="NCBI Taxonomy" id="43263"/>
    <lineage>
        <taxon>Bacteria</taxon>
        <taxon>Pseudomonadati</taxon>
        <taxon>Pseudomonadota</taxon>
        <taxon>Gammaproteobacteria</taxon>
        <taxon>Pseudomonadales</taxon>
        <taxon>Pseudomonadaceae</taxon>
        <taxon>Aquipseudomonas</taxon>
    </lineage>
</organism>
<proteinExistence type="predicted"/>
<accession>A0A2V4LVZ6</accession>